<evidence type="ECO:0000313" key="1">
    <source>
        <dbReference type="EMBL" id="VDO29841.1"/>
    </source>
</evidence>
<reference evidence="3" key="1">
    <citation type="submission" date="2017-02" db="UniProtKB">
        <authorList>
            <consortium name="WormBaseParasite"/>
        </authorList>
    </citation>
    <scope>IDENTIFICATION</scope>
</reference>
<reference evidence="1 2" key="2">
    <citation type="submission" date="2018-11" db="EMBL/GenBank/DDBJ databases">
        <authorList>
            <consortium name="Pathogen Informatics"/>
        </authorList>
    </citation>
    <scope>NUCLEOTIDE SEQUENCE [LARGE SCALE GENOMIC DNA]</scope>
    <source>
        <strain evidence="1 2">MHpl1</strain>
    </source>
</reference>
<sequence length="69" mass="7704">MNALEIDWPSAPFQCFTDYSVLVSNCIVFHATISTYHAAISANPTIAMRNILERSDIEAKFLGNNIVRT</sequence>
<proteinExistence type="predicted"/>
<accession>A0A0N4W902</accession>
<organism evidence="3">
    <name type="scientific">Haemonchus placei</name>
    <name type="common">Barber's pole worm</name>
    <dbReference type="NCBI Taxonomy" id="6290"/>
    <lineage>
        <taxon>Eukaryota</taxon>
        <taxon>Metazoa</taxon>
        <taxon>Ecdysozoa</taxon>
        <taxon>Nematoda</taxon>
        <taxon>Chromadorea</taxon>
        <taxon>Rhabditida</taxon>
        <taxon>Rhabditina</taxon>
        <taxon>Rhabditomorpha</taxon>
        <taxon>Strongyloidea</taxon>
        <taxon>Trichostrongylidae</taxon>
        <taxon>Haemonchus</taxon>
    </lineage>
</organism>
<name>A0A0N4W902_HAEPC</name>
<evidence type="ECO:0000313" key="3">
    <source>
        <dbReference type="WBParaSite" id="HPLM_0000673001-mRNA-1"/>
    </source>
</evidence>
<dbReference type="WBParaSite" id="HPLM_0000673001-mRNA-1">
    <property type="protein sequence ID" value="HPLM_0000673001-mRNA-1"/>
    <property type="gene ID" value="HPLM_0000673001"/>
</dbReference>
<dbReference type="Proteomes" id="UP000268014">
    <property type="component" value="Unassembled WGS sequence"/>
</dbReference>
<keyword evidence="2" id="KW-1185">Reference proteome</keyword>
<dbReference type="AlphaFoldDB" id="A0A0N4W902"/>
<dbReference type="EMBL" id="UZAF01016537">
    <property type="protein sequence ID" value="VDO29841.1"/>
    <property type="molecule type" value="Genomic_DNA"/>
</dbReference>
<protein>
    <submittedName>
        <fullName evidence="3">Glucuronosyltransferase</fullName>
    </submittedName>
</protein>
<evidence type="ECO:0000313" key="2">
    <source>
        <dbReference type="Proteomes" id="UP000268014"/>
    </source>
</evidence>
<gene>
    <name evidence="1" type="ORF">HPLM_LOCUS6722</name>
</gene>